<evidence type="ECO:0000256" key="1">
    <source>
        <dbReference type="SAM" id="MobiDB-lite"/>
    </source>
</evidence>
<feature type="region of interest" description="Disordered" evidence="1">
    <location>
        <begin position="1"/>
        <end position="60"/>
    </location>
</feature>
<dbReference type="VEuPathDB" id="PiroplasmaDB:TOT_020000596"/>
<feature type="compositionally biased region" description="Basic and acidic residues" evidence="1">
    <location>
        <begin position="1"/>
        <end position="20"/>
    </location>
</feature>
<evidence type="ECO:0000313" key="2">
    <source>
        <dbReference type="EMBL" id="BAM40337.1"/>
    </source>
</evidence>
<feature type="region of interest" description="Disordered" evidence="1">
    <location>
        <begin position="86"/>
        <end position="122"/>
    </location>
</feature>
<name>J4CD12_THEOR</name>
<keyword evidence="3" id="KW-1185">Reference proteome</keyword>
<reference evidence="2 3" key="1">
    <citation type="journal article" date="2012" name="MBio">
        <title>Comparative genome analysis of three eukaryotic parasites with differing abilities to transform leukocytes reveals key mediators of Theileria-induced leukocyte transformation.</title>
        <authorList>
            <person name="Hayashida K."/>
            <person name="Hara Y."/>
            <person name="Abe T."/>
            <person name="Yamasaki C."/>
            <person name="Toyoda A."/>
            <person name="Kosuge T."/>
            <person name="Suzuki Y."/>
            <person name="Sato Y."/>
            <person name="Kawashima S."/>
            <person name="Katayama T."/>
            <person name="Wakaguri H."/>
            <person name="Inoue N."/>
            <person name="Homma K."/>
            <person name="Tada-Umezaki M."/>
            <person name="Yagi Y."/>
            <person name="Fujii Y."/>
            <person name="Habara T."/>
            <person name="Kanehisa M."/>
            <person name="Watanabe H."/>
            <person name="Ito K."/>
            <person name="Gojobori T."/>
            <person name="Sugawara H."/>
            <person name="Imanishi T."/>
            <person name="Weir W."/>
            <person name="Gardner M."/>
            <person name="Pain A."/>
            <person name="Shiels B."/>
            <person name="Hattori M."/>
            <person name="Nene V."/>
            <person name="Sugimoto C."/>
        </authorList>
    </citation>
    <scope>NUCLEOTIDE SEQUENCE [LARGE SCALE GENOMIC DNA]</scope>
    <source>
        <strain evidence="2 3">Shintoku</strain>
    </source>
</reference>
<gene>
    <name evidence="2" type="ORF">TOT_020000596</name>
</gene>
<dbReference type="GeneID" id="20714733"/>
<feature type="compositionally biased region" description="Basic residues" evidence="1">
    <location>
        <begin position="109"/>
        <end position="120"/>
    </location>
</feature>
<sequence>MKSIDTVRIEKNNQDPEAASKRARLQLNNKRYKNVKKAQSSIIQEEWSPASGSSRGPNLADQIPGLMHQGGMIKTIKLVRRVKRPIKVDPQPTQCPRSTGGGIQGNRSKSSRLQKTRPKNRQMDVYGRRTPLMNRAVRQLESTIH</sequence>
<dbReference type="RefSeq" id="XP_009690638.1">
    <property type="nucleotide sequence ID" value="XM_009692343.1"/>
</dbReference>
<dbReference type="AlphaFoldDB" id="J4CD12"/>
<accession>J4CD12</accession>
<organism evidence="2 3">
    <name type="scientific">Theileria orientalis strain Shintoku</name>
    <dbReference type="NCBI Taxonomy" id="869250"/>
    <lineage>
        <taxon>Eukaryota</taxon>
        <taxon>Sar</taxon>
        <taxon>Alveolata</taxon>
        <taxon>Apicomplexa</taxon>
        <taxon>Aconoidasida</taxon>
        <taxon>Piroplasmida</taxon>
        <taxon>Theileriidae</taxon>
        <taxon>Theileria</taxon>
    </lineage>
</organism>
<protein>
    <submittedName>
        <fullName evidence="2">Uncharacterized protein</fullName>
    </submittedName>
</protein>
<evidence type="ECO:0000313" key="3">
    <source>
        <dbReference type="Proteomes" id="UP000003786"/>
    </source>
</evidence>
<dbReference type="KEGG" id="tot:TOT_020000596"/>
<dbReference type="EMBL" id="AP011947">
    <property type="protein sequence ID" value="BAM40337.1"/>
    <property type="molecule type" value="Genomic_DNA"/>
</dbReference>
<proteinExistence type="predicted"/>
<dbReference type="Proteomes" id="UP000003786">
    <property type="component" value="Chromosome 2"/>
</dbReference>